<dbReference type="Pfam" id="PF00023">
    <property type="entry name" value="Ank"/>
    <property type="match status" value="1"/>
</dbReference>
<feature type="region of interest" description="Disordered" evidence="5">
    <location>
        <begin position="1"/>
        <end position="50"/>
    </location>
</feature>
<evidence type="ECO:0000313" key="8">
    <source>
        <dbReference type="Proteomes" id="UP000622797"/>
    </source>
</evidence>
<feature type="domain" description="Peptidase S8/S53" evidence="6">
    <location>
        <begin position="697"/>
        <end position="916"/>
    </location>
</feature>
<evidence type="ECO:0000259" key="6">
    <source>
        <dbReference type="Pfam" id="PF00082"/>
    </source>
</evidence>
<reference evidence="7" key="2">
    <citation type="submission" date="2020-05" db="EMBL/GenBank/DDBJ databases">
        <authorList>
            <person name="Kim H.-S."/>
            <person name="Proctor R.H."/>
            <person name="Brown D.W."/>
        </authorList>
    </citation>
    <scope>NUCLEOTIDE SEQUENCE</scope>
    <source>
        <strain evidence="7">NRRL 20472</strain>
    </source>
</reference>
<feature type="compositionally biased region" description="Acidic residues" evidence="5">
    <location>
        <begin position="34"/>
        <end position="46"/>
    </location>
</feature>
<comment type="caution">
    <text evidence="7">The sequence shown here is derived from an EMBL/GenBank/DDBJ whole genome shotgun (WGS) entry which is preliminary data.</text>
</comment>
<dbReference type="CDD" id="cd07491">
    <property type="entry name" value="Peptidases_S8_7"/>
    <property type="match status" value="1"/>
</dbReference>
<dbReference type="Gene3D" id="1.25.40.20">
    <property type="entry name" value="Ankyrin repeat-containing domain"/>
    <property type="match status" value="1"/>
</dbReference>
<organism evidence="7 8">
    <name type="scientific">Fusarium sarcochroum</name>
    <dbReference type="NCBI Taxonomy" id="1208366"/>
    <lineage>
        <taxon>Eukaryota</taxon>
        <taxon>Fungi</taxon>
        <taxon>Dikarya</taxon>
        <taxon>Ascomycota</taxon>
        <taxon>Pezizomycotina</taxon>
        <taxon>Sordariomycetes</taxon>
        <taxon>Hypocreomycetidae</taxon>
        <taxon>Hypocreales</taxon>
        <taxon>Nectriaceae</taxon>
        <taxon>Fusarium</taxon>
        <taxon>Fusarium lateritium species complex</taxon>
    </lineage>
</organism>
<dbReference type="EMBL" id="JABEXW010000796">
    <property type="protein sequence ID" value="KAF4954941.1"/>
    <property type="molecule type" value="Genomic_DNA"/>
</dbReference>
<keyword evidence="4" id="KW-0720">Serine protease</keyword>
<gene>
    <name evidence="7" type="ORF">FSARC_11970</name>
</gene>
<feature type="compositionally biased region" description="Acidic residues" evidence="5">
    <location>
        <begin position="1"/>
        <end position="11"/>
    </location>
</feature>
<dbReference type="InterPro" id="IPR051048">
    <property type="entry name" value="Peptidase_S8/S53_subtilisin"/>
</dbReference>
<keyword evidence="8" id="KW-1185">Reference proteome</keyword>
<comment type="similarity">
    <text evidence="1">Belongs to the peptidase S8 family.</text>
</comment>
<dbReference type="Gene3D" id="3.40.50.200">
    <property type="entry name" value="Peptidase S8/S53 domain"/>
    <property type="match status" value="1"/>
</dbReference>
<reference evidence="7" key="1">
    <citation type="journal article" date="2020" name="BMC Genomics">
        <title>Correction to: Identification and distribution of gene clusters required for synthesis of sphingolipid metabolism inhibitors in diverse species of the filamentous fungus Fusarium.</title>
        <authorList>
            <person name="Kim H.S."/>
            <person name="Lohmar J.M."/>
            <person name="Busman M."/>
            <person name="Brown D.W."/>
            <person name="Naumann T.A."/>
            <person name="Divon H.H."/>
            <person name="Lysoe E."/>
            <person name="Uhlig S."/>
            <person name="Proctor R.H."/>
        </authorList>
    </citation>
    <scope>NUCLEOTIDE SEQUENCE</scope>
    <source>
        <strain evidence="7">NRRL 20472</strain>
    </source>
</reference>
<dbReference type="AlphaFoldDB" id="A0A8H4TBS8"/>
<evidence type="ECO:0000256" key="4">
    <source>
        <dbReference type="ARBA" id="ARBA00022825"/>
    </source>
</evidence>
<sequence>MSPASEEDELNGIEPGKTEDTEPEGEAESKAGDDSSEEDSDSDEEELREKVSVKALLDEVLGKIRSGKLDLTDENQHAHFITHDGQELASQTGDQDQPTVLHIMASRDKKELPKFDSKMQPLIEFLSKQQDYLTTKNRSGHTSLFLAIEAKKKEMVQWMCDVHPDISSVLAIAGSRNMNCLHAGINKRVRFLGLLIDKASPEALAAKDDDGNTPLHLAVEHKKCKREQLDFIKQMVEKGDPAILAGGPGNDFNKDDLSPYLYHKESVRKAQEKEKKKAKEEADREKASSRYQNPGMADKPNKDMGPIQRGGISSSGGPAVHSSDPANRADRRPNTQLDHRTKYGGGNPIQAPVAASSPMVATTPDLGLDEKKRSAREPESTRSSKKEESSKFSSKVDEAIVKNVEHFLKLHYLRSRSYDDAMEILYGRNTTTDQELYFDLSGNINTGVVTLSGLENLLSKLKFEDTLQYVCIPKISVQISRPTERNGASRRSAKAKPDGTGKRDLCYIFDRLRKKGVKTILRVFIDDSDSPSHSDEAIEDALKTMGVEVWDWNKTDLCTEVIYKAAPNAREVHLYWSGNNAVLRGWSEEGGLKKLRELKKVHIHIQQGLESSARTRLNVKEFENRMERLYSQVRVDPIWSDVRQRPAEANAARNEEQTEYSTKHEWIQCMKDFRRLLFDAEKYYEGQKISESIEEPIKVALIDDGVDVKDLEYTFIGGRTFCPRVEHHDLNDPYYVSRSGHGTIMAKQIHLMCPQAQFYVLRLEDCPSEDAATLNITAKSAAKAIRAAILKKVHIISMSWTIDPPEDEEERRELESAVIDAANADILMFCSAMDKGAKQTATYPSKATPNKIFTIGAANASGASVDYVGNLTNINYTFPGDKVEIDGGPTKTTSQEIVDGSSVATALAAGLAALILYCVQVRVLLASDHDKLKARRDFQAIKKHEGMKQAFRAIETTEESNHKFLKVWEVFGRHVEQRERVDQEKWIG</sequence>
<feature type="compositionally biased region" description="Basic and acidic residues" evidence="5">
    <location>
        <begin position="368"/>
        <end position="395"/>
    </location>
</feature>
<dbReference type="InterPro" id="IPR015500">
    <property type="entry name" value="Peptidase_S8_subtilisin-rel"/>
</dbReference>
<dbReference type="SMART" id="SM00248">
    <property type="entry name" value="ANK"/>
    <property type="match status" value="2"/>
</dbReference>
<dbReference type="InterPro" id="IPR002110">
    <property type="entry name" value="Ankyrin_rpt"/>
</dbReference>
<evidence type="ECO:0000256" key="3">
    <source>
        <dbReference type="ARBA" id="ARBA00022801"/>
    </source>
</evidence>
<proteinExistence type="inferred from homology"/>
<name>A0A8H4TBS8_9HYPO</name>
<feature type="compositionally biased region" description="Basic and acidic residues" evidence="5">
    <location>
        <begin position="327"/>
        <end position="341"/>
    </location>
</feature>
<feature type="compositionally biased region" description="Basic and acidic residues" evidence="5">
    <location>
        <begin position="267"/>
        <end position="288"/>
    </location>
</feature>
<dbReference type="GO" id="GO:0006508">
    <property type="term" value="P:proteolysis"/>
    <property type="evidence" value="ECO:0007669"/>
    <property type="project" value="UniProtKB-KW"/>
</dbReference>
<dbReference type="PRINTS" id="PR00723">
    <property type="entry name" value="SUBTILISIN"/>
</dbReference>
<evidence type="ECO:0000256" key="2">
    <source>
        <dbReference type="ARBA" id="ARBA00022670"/>
    </source>
</evidence>
<keyword evidence="3" id="KW-0378">Hydrolase</keyword>
<dbReference type="Pfam" id="PF00082">
    <property type="entry name" value="Peptidase_S8"/>
    <property type="match status" value="1"/>
</dbReference>
<evidence type="ECO:0000256" key="5">
    <source>
        <dbReference type="SAM" id="MobiDB-lite"/>
    </source>
</evidence>
<dbReference type="OrthoDB" id="5093543at2759"/>
<dbReference type="InterPro" id="IPR000209">
    <property type="entry name" value="Peptidase_S8/S53_dom"/>
</dbReference>
<keyword evidence="2" id="KW-0645">Protease</keyword>
<dbReference type="PANTHER" id="PTHR43399">
    <property type="entry name" value="SUBTILISIN-RELATED"/>
    <property type="match status" value="1"/>
</dbReference>
<evidence type="ECO:0000256" key="1">
    <source>
        <dbReference type="ARBA" id="ARBA00011073"/>
    </source>
</evidence>
<dbReference type="PANTHER" id="PTHR43399:SF4">
    <property type="entry name" value="CELL WALL-ASSOCIATED PROTEASE"/>
    <property type="match status" value="1"/>
</dbReference>
<feature type="non-terminal residue" evidence="7">
    <location>
        <position position="1"/>
    </location>
</feature>
<dbReference type="Proteomes" id="UP000622797">
    <property type="component" value="Unassembled WGS sequence"/>
</dbReference>
<dbReference type="SUPFAM" id="SSF52743">
    <property type="entry name" value="Subtilisin-like"/>
    <property type="match status" value="1"/>
</dbReference>
<protein>
    <recommendedName>
        <fullName evidence="6">Peptidase S8/S53 domain-containing protein</fullName>
    </recommendedName>
</protein>
<accession>A0A8H4TBS8</accession>
<dbReference type="GO" id="GO:0004252">
    <property type="term" value="F:serine-type endopeptidase activity"/>
    <property type="evidence" value="ECO:0007669"/>
    <property type="project" value="InterPro"/>
</dbReference>
<feature type="region of interest" description="Disordered" evidence="5">
    <location>
        <begin position="267"/>
        <end position="395"/>
    </location>
</feature>
<evidence type="ECO:0000313" key="7">
    <source>
        <dbReference type="EMBL" id="KAF4954941.1"/>
    </source>
</evidence>
<dbReference type="SUPFAM" id="SSF48403">
    <property type="entry name" value="Ankyrin repeat"/>
    <property type="match status" value="1"/>
</dbReference>
<dbReference type="InterPro" id="IPR036770">
    <property type="entry name" value="Ankyrin_rpt-contain_sf"/>
</dbReference>
<dbReference type="InterPro" id="IPR036852">
    <property type="entry name" value="Peptidase_S8/S53_dom_sf"/>
</dbReference>